<evidence type="ECO:0000259" key="2">
    <source>
        <dbReference type="SMART" id="SM00458"/>
    </source>
</evidence>
<keyword evidence="1" id="KW-0812">Transmembrane</keyword>
<dbReference type="InterPro" id="IPR000772">
    <property type="entry name" value="Ricin_B_lectin"/>
</dbReference>
<dbReference type="InterPro" id="IPR035992">
    <property type="entry name" value="Ricin_B-like_lectins"/>
</dbReference>
<gene>
    <name evidence="3" type="ORF">ABEB36_006892</name>
</gene>
<comment type="caution">
    <text evidence="3">The sequence shown here is derived from an EMBL/GenBank/DDBJ whole genome shotgun (WGS) entry which is preliminary data.</text>
</comment>
<evidence type="ECO:0000313" key="4">
    <source>
        <dbReference type="Proteomes" id="UP001566132"/>
    </source>
</evidence>
<proteinExistence type="predicted"/>
<name>A0ABD1ES51_HYPHA</name>
<dbReference type="AlphaFoldDB" id="A0ABD1ES51"/>
<dbReference type="Gene3D" id="2.80.10.50">
    <property type="match status" value="1"/>
</dbReference>
<feature type="transmembrane region" description="Helical" evidence="1">
    <location>
        <begin position="43"/>
        <end position="63"/>
    </location>
</feature>
<dbReference type="Proteomes" id="UP001566132">
    <property type="component" value="Unassembled WGS sequence"/>
</dbReference>
<evidence type="ECO:0000256" key="1">
    <source>
        <dbReference type="SAM" id="Phobius"/>
    </source>
</evidence>
<dbReference type="PROSITE" id="PS50231">
    <property type="entry name" value="RICIN_B_LECTIN"/>
    <property type="match status" value="1"/>
</dbReference>
<dbReference type="Pfam" id="PF00652">
    <property type="entry name" value="Ricin_B_lectin"/>
    <property type="match status" value="1"/>
</dbReference>
<evidence type="ECO:0000313" key="3">
    <source>
        <dbReference type="EMBL" id="KAL1501595.1"/>
    </source>
</evidence>
<keyword evidence="1" id="KW-0472">Membrane</keyword>
<dbReference type="SMART" id="SM00458">
    <property type="entry name" value="RICIN"/>
    <property type="match status" value="1"/>
</dbReference>
<reference evidence="3 4" key="1">
    <citation type="submission" date="2024-05" db="EMBL/GenBank/DDBJ databases">
        <title>Genetic variation in Jamaican populations of the coffee berry borer (Hypothenemus hampei).</title>
        <authorList>
            <person name="Errbii M."/>
            <person name="Myrie A."/>
        </authorList>
    </citation>
    <scope>NUCLEOTIDE SEQUENCE [LARGE SCALE GENOMIC DNA]</scope>
    <source>
        <strain evidence="3">JA-Hopewell-2020-01-JO</strain>
        <tissue evidence="3">Whole body</tissue>
    </source>
</reference>
<dbReference type="EMBL" id="JBDJPC010000005">
    <property type="protein sequence ID" value="KAL1501595.1"/>
    <property type="molecule type" value="Genomic_DNA"/>
</dbReference>
<keyword evidence="4" id="KW-1185">Reference proteome</keyword>
<feature type="domain" description="Ricin B lectin" evidence="2">
    <location>
        <begin position="86"/>
        <end position="226"/>
    </location>
</feature>
<accession>A0ABD1ES51</accession>
<organism evidence="3 4">
    <name type="scientific">Hypothenemus hampei</name>
    <name type="common">Coffee berry borer</name>
    <dbReference type="NCBI Taxonomy" id="57062"/>
    <lineage>
        <taxon>Eukaryota</taxon>
        <taxon>Metazoa</taxon>
        <taxon>Ecdysozoa</taxon>
        <taxon>Arthropoda</taxon>
        <taxon>Hexapoda</taxon>
        <taxon>Insecta</taxon>
        <taxon>Pterygota</taxon>
        <taxon>Neoptera</taxon>
        <taxon>Endopterygota</taxon>
        <taxon>Coleoptera</taxon>
        <taxon>Polyphaga</taxon>
        <taxon>Cucujiformia</taxon>
        <taxon>Curculionidae</taxon>
        <taxon>Scolytinae</taxon>
        <taxon>Hypothenemus</taxon>
    </lineage>
</organism>
<protein>
    <recommendedName>
        <fullName evidence="2">Ricin B lectin domain-containing protein</fullName>
    </recommendedName>
</protein>
<keyword evidence="1" id="KW-1133">Transmembrane helix</keyword>
<dbReference type="SUPFAM" id="SSF50370">
    <property type="entry name" value="Ricin B-like lectins"/>
    <property type="match status" value="1"/>
</dbReference>
<sequence>MSNQSSKSSTSTYTQSSYASSCDCHFSYEEEQRRLRYVICLKWFFIIFTLLGGGILALCINVIGRTMRNNGKETNGGNTWFETDTYGQLKNIETGLCLDDGYSHTSIAFSKFNKTSKLIIKPCLSSNAFSQYFKYNVNTGELGKANVCLDSQVVVQKHRQLRESRGRRDIHILKCSGKDTQAWDISKNGRVTSTGLCLSAKHFEEKKVIKAEICTENDNYQSWQFIPNKM</sequence>